<organism evidence="2">
    <name type="scientific">Skeletonema marinoi</name>
    <dbReference type="NCBI Taxonomy" id="267567"/>
    <lineage>
        <taxon>Eukaryota</taxon>
        <taxon>Sar</taxon>
        <taxon>Stramenopiles</taxon>
        <taxon>Ochrophyta</taxon>
        <taxon>Bacillariophyta</taxon>
        <taxon>Coscinodiscophyceae</taxon>
        <taxon>Thalassiosirophycidae</taxon>
        <taxon>Thalassiosirales</taxon>
        <taxon>Skeletonemataceae</taxon>
        <taxon>Skeletonema</taxon>
        <taxon>Skeletonema marinoi-dohrnii complex</taxon>
    </lineage>
</organism>
<feature type="compositionally biased region" description="Basic residues" evidence="1">
    <location>
        <begin position="17"/>
        <end position="27"/>
    </location>
</feature>
<feature type="compositionally biased region" description="Low complexity" evidence="1">
    <location>
        <begin position="53"/>
        <end position="84"/>
    </location>
</feature>
<reference evidence="2" key="1">
    <citation type="submission" date="2021-01" db="EMBL/GenBank/DDBJ databases">
        <authorList>
            <person name="Corre E."/>
            <person name="Pelletier E."/>
            <person name="Niang G."/>
            <person name="Scheremetjew M."/>
            <person name="Finn R."/>
            <person name="Kale V."/>
            <person name="Holt S."/>
            <person name="Cochrane G."/>
            <person name="Meng A."/>
            <person name="Brown T."/>
            <person name="Cohen L."/>
        </authorList>
    </citation>
    <scope>NUCLEOTIDE SEQUENCE</scope>
    <source>
        <strain evidence="2">SM1012Den-03</strain>
    </source>
</reference>
<feature type="region of interest" description="Disordered" evidence="1">
    <location>
        <begin position="443"/>
        <end position="472"/>
    </location>
</feature>
<sequence>MDDIESKLHKSSLDNNRKRRSPRHRRKYNDSFHNSCLSHTDYLGGESSSFDNSPTKSSHQSSKSSTTTTTCPASPHSSKSTQSSKSKESHASKSAPSLSSCMKYLRHYTDSLQLPAASFESVVKCYESIDSRKWLIQNSASMKIQDSHCLKIGPNLDYIGSDDEVSRWEELSQCSNFHVKMSARCWIPTEFWLVNDPGPDVGNQRFSVACGSKEDVREEREMAHDVISNVPLEQKRNPLAFQLRRIERRIARKALELTSNNKHVVLMLCTDGDELGREGSAAQDFVDSVVALSKLPVKIIVRLYTDDDRIIDFFNRLDSKLTDIDVLDDYFGEAMEIYLTNPWLTYGLGLHRLREAGLASDLIGELDERCFTIYEIHRFCEEFITGEKVDLPHPRNWDAFISTLANALSNEKQQWNPIMRRQTAWIDIKKLEKMCGRRKRHSMSNTSFQYSGAGVGRRESLSSEASGGDSNRDDVTLEQVIQRWSHQPPDYKKLNSMQDLLVNMPMLFPPTNTTVESHEYFGKWKSLSREAFTGEGEELNSLLKRAARRSKLFLHPDKLPKDLTKSQTMLFQAIWDVVQEQEMKTLS</sequence>
<evidence type="ECO:0000256" key="1">
    <source>
        <dbReference type="SAM" id="MobiDB-lite"/>
    </source>
</evidence>
<feature type="region of interest" description="Disordered" evidence="1">
    <location>
        <begin position="1"/>
        <end position="94"/>
    </location>
</feature>
<protein>
    <submittedName>
        <fullName evidence="2">Uncharacterized protein</fullName>
    </submittedName>
</protein>
<accession>A0A7S2PS45</accession>
<evidence type="ECO:0000313" key="2">
    <source>
        <dbReference type="EMBL" id="CAD9614199.1"/>
    </source>
</evidence>
<dbReference type="EMBL" id="HBGZ01020726">
    <property type="protein sequence ID" value="CAD9614199.1"/>
    <property type="molecule type" value="Transcribed_RNA"/>
</dbReference>
<name>A0A7S2PS45_9STRA</name>
<feature type="compositionally biased region" description="Basic and acidic residues" evidence="1">
    <location>
        <begin position="1"/>
        <end position="16"/>
    </location>
</feature>
<gene>
    <name evidence="2" type="ORF">SMAR0320_LOCUS14895</name>
</gene>
<proteinExistence type="predicted"/>
<dbReference type="AlphaFoldDB" id="A0A7S2PS45"/>